<evidence type="ECO:0000256" key="5">
    <source>
        <dbReference type="ARBA" id="ARBA00022729"/>
    </source>
</evidence>
<reference evidence="8 9" key="1">
    <citation type="submission" date="2018-09" db="EMBL/GenBank/DDBJ databases">
        <title>Mesorhizobium carmichaelinearum sp. nov. isolated from Carmichaelinea spp. root nodules in New Zealand.</title>
        <authorList>
            <person name="De Meyer S.E."/>
        </authorList>
    </citation>
    <scope>NUCLEOTIDE SEQUENCE [LARGE SCALE GENOMIC DNA]</scope>
    <source>
        <strain evidence="8 9">LMG 28313</strain>
    </source>
</reference>
<dbReference type="Gene3D" id="2.40.160.60">
    <property type="entry name" value="Outer membrane protein transport protein (OMPP1/FadL/TodX)"/>
    <property type="match status" value="1"/>
</dbReference>
<accession>A0A6M7THK4</accession>
<comment type="subcellular location">
    <subcellularLocation>
        <location evidence="1">Cell outer membrane</location>
        <topology evidence="1">Multi-pass membrane protein</topology>
    </subcellularLocation>
</comment>
<comment type="similarity">
    <text evidence="2">Belongs to the OmpP1/FadL family.</text>
</comment>
<proteinExistence type="inferred from homology"/>
<evidence type="ECO:0000256" key="4">
    <source>
        <dbReference type="ARBA" id="ARBA00022692"/>
    </source>
</evidence>
<evidence type="ECO:0000313" key="9">
    <source>
        <dbReference type="Proteomes" id="UP000275530"/>
    </source>
</evidence>
<keyword evidence="3" id="KW-1134">Transmembrane beta strand</keyword>
<dbReference type="PANTHER" id="PTHR35093">
    <property type="entry name" value="OUTER MEMBRANE PROTEIN NMB0088-RELATED"/>
    <property type="match status" value="1"/>
</dbReference>
<comment type="caution">
    <text evidence="8">The sequence shown here is derived from an EMBL/GenBank/DDBJ whole genome shotgun (WGS) entry which is preliminary data.</text>
</comment>
<dbReference type="Pfam" id="PF03349">
    <property type="entry name" value="Toluene_X"/>
    <property type="match status" value="1"/>
</dbReference>
<dbReference type="SUPFAM" id="SSF56935">
    <property type="entry name" value="Porins"/>
    <property type="match status" value="1"/>
</dbReference>
<evidence type="ECO:0000256" key="1">
    <source>
        <dbReference type="ARBA" id="ARBA00004571"/>
    </source>
</evidence>
<dbReference type="GO" id="GO:0015483">
    <property type="term" value="F:long-chain fatty acid transporting porin activity"/>
    <property type="evidence" value="ECO:0007669"/>
    <property type="project" value="TreeGrafter"/>
</dbReference>
<keyword evidence="5" id="KW-0732">Signal</keyword>
<organism evidence="8 9">
    <name type="scientific">Mesorhizobium jarvisii</name>
    <dbReference type="NCBI Taxonomy" id="1777867"/>
    <lineage>
        <taxon>Bacteria</taxon>
        <taxon>Pseudomonadati</taxon>
        <taxon>Pseudomonadota</taxon>
        <taxon>Alphaproteobacteria</taxon>
        <taxon>Hyphomicrobiales</taxon>
        <taxon>Phyllobacteriaceae</taxon>
        <taxon>Mesorhizobium</taxon>
    </lineage>
</organism>
<protein>
    <submittedName>
        <fullName evidence="8">Aromatic hydrocarbon degradation protein</fullName>
    </submittedName>
</protein>
<evidence type="ECO:0000256" key="6">
    <source>
        <dbReference type="ARBA" id="ARBA00023136"/>
    </source>
</evidence>
<dbReference type="AlphaFoldDB" id="A0A6M7THK4"/>
<dbReference type="Proteomes" id="UP000275530">
    <property type="component" value="Unassembled WGS sequence"/>
</dbReference>
<evidence type="ECO:0000313" key="8">
    <source>
        <dbReference type="EMBL" id="RJT36960.1"/>
    </source>
</evidence>
<keyword evidence="4" id="KW-0812">Transmembrane</keyword>
<dbReference type="RefSeq" id="WP_019858578.1">
    <property type="nucleotide sequence ID" value="NZ_CP033507.1"/>
</dbReference>
<dbReference type="PANTHER" id="PTHR35093:SF8">
    <property type="entry name" value="OUTER MEMBRANE PROTEIN NMB0088-RELATED"/>
    <property type="match status" value="1"/>
</dbReference>
<name>A0A6M7THK4_9HYPH</name>
<keyword evidence="6" id="KW-0472">Membrane</keyword>
<gene>
    <name evidence="8" type="ORF">D3242_06475</name>
</gene>
<keyword evidence="7" id="KW-0998">Cell outer membrane</keyword>
<dbReference type="EMBL" id="QZXA01000002">
    <property type="protein sequence ID" value="RJT36960.1"/>
    <property type="molecule type" value="Genomic_DNA"/>
</dbReference>
<dbReference type="InterPro" id="IPR005017">
    <property type="entry name" value="OMPP1/FadL/TodX"/>
</dbReference>
<sequence>MNNLRLKALLGAGCFSLTLMGSAHAGGFSRGTADTDILFEDGNFNMRTSVTYVAPTRKYSVNPMNPYLVGENYADSYAIPSAAVKFKLSDSLSCAGTLTQSYGGNATWSRSSGTLGKLNEDFTMYEYGATCGLKFDLSKGRIWLIGGVYNEVTDYRLVAGAPLGTSIPVLGVSLHDSNIGWRAGIAYEIPEIALRTQLMYRSGVDINASGTASFLGGALPGGATGEANFPQSVEFKAQTGIAPGWLAYGSVKWTDWSVTETLMLNVPALALNSGNLYFWRDGWTVTGGIGHKFNDQISGTVFASYDRGVSTGWDLTGDSYTIGTGVSMKDKLGGELRLGVAAVYLASVSETQYNNSYVPGSPDPRNGFNRSVDGDWGYALSAGYSIKW</sequence>
<evidence type="ECO:0000256" key="7">
    <source>
        <dbReference type="ARBA" id="ARBA00023237"/>
    </source>
</evidence>
<keyword evidence="9" id="KW-1185">Reference proteome</keyword>
<dbReference type="GO" id="GO:0009279">
    <property type="term" value="C:cell outer membrane"/>
    <property type="evidence" value="ECO:0007669"/>
    <property type="project" value="UniProtKB-SubCell"/>
</dbReference>
<evidence type="ECO:0000256" key="2">
    <source>
        <dbReference type="ARBA" id="ARBA00008163"/>
    </source>
</evidence>
<evidence type="ECO:0000256" key="3">
    <source>
        <dbReference type="ARBA" id="ARBA00022452"/>
    </source>
</evidence>